<evidence type="ECO:0000313" key="5">
    <source>
        <dbReference type="EMBL" id="VDO45044.1"/>
    </source>
</evidence>
<dbReference type="WBParaSite" id="HPLM_0001222401-mRNA-1">
    <property type="protein sequence ID" value="HPLM_0001222401-mRNA-1"/>
    <property type="gene ID" value="HPLM_0001222401"/>
</dbReference>
<dbReference type="PROSITE" id="PS00584">
    <property type="entry name" value="PFKB_KINASES_2"/>
    <property type="match status" value="1"/>
</dbReference>
<protein>
    <submittedName>
        <fullName evidence="7">PfkB domain-containing protein</fullName>
    </submittedName>
</protein>
<evidence type="ECO:0000256" key="2">
    <source>
        <dbReference type="ARBA" id="ARBA00022723"/>
    </source>
</evidence>
<accession>A0A0N4WM18</accession>
<keyword evidence="3" id="KW-0418">Kinase</keyword>
<evidence type="ECO:0000313" key="6">
    <source>
        <dbReference type="Proteomes" id="UP000268014"/>
    </source>
</evidence>
<dbReference type="InterPro" id="IPR011611">
    <property type="entry name" value="PfkB_dom"/>
</dbReference>
<dbReference type="Pfam" id="PF00294">
    <property type="entry name" value="PfkB"/>
    <property type="match status" value="1"/>
</dbReference>
<sequence>MLRKAGSAGAKDLVQKFGYPLFVNNIEAFANFRLGCDVSFISAVGNDQEGRYFLDSCPHIVSISFPIYVPMWYLPDLMEKLSLMVSYSTLSMLQEPSNVEFVEDLPTAKYMSVNIGGEVRFGISSIGDIVERISPELVTSHENLLSSADFILFDGNLSTQTIKRIVDLSTFYHKKAWFEPTDIAKLRKIFDSGAMEQIQVISPNANEFRQMVQRSGLEISENVLHSPYHVCDFVYSNPQIMYNLEMLIVTLSSHGTAIIFRRPDGSISSSLLPTPLERGKVVSVSGAGDSLNSGILAGMVNGLPMEKCFRVGQACAALTLQTTEAISPSITPQLLSV</sequence>
<reference evidence="7" key="1">
    <citation type="submission" date="2017-02" db="UniProtKB">
        <authorList>
            <consortium name="WormBaseParasite"/>
        </authorList>
    </citation>
    <scope>IDENTIFICATION</scope>
</reference>
<keyword evidence="2" id="KW-0479">Metal-binding</keyword>
<dbReference type="Proteomes" id="UP000268014">
    <property type="component" value="Unassembled WGS sequence"/>
</dbReference>
<dbReference type="Gene3D" id="3.40.1190.20">
    <property type="match status" value="1"/>
</dbReference>
<dbReference type="InterPro" id="IPR002173">
    <property type="entry name" value="Carboh/pur_kinase_PfkB_CS"/>
</dbReference>
<dbReference type="EMBL" id="UZAF01017793">
    <property type="protein sequence ID" value="VDO45044.1"/>
    <property type="molecule type" value="Genomic_DNA"/>
</dbReference>
<evidence type="ECO:0000256" key="3">
    <source>
        <dbReference type="ARBA" id="ARBA00022777"/>
    </source>
</evidence>
<dbReference type="InterPro" id="IPR029056">
    <property type="entry name" value="Ribokinase-like"/>
</dbReference>
<dbReference type="GO" id="GO:0046872">
    <property type="term" value="F:metal ion binding"/>
    <property type="evidence" value="ECO:0007669"/>
    <property type="project" value="UniProtKB-KW"/>
</dbReference>
<keyword evidence="6" id="KW-1185">Reference proteome</keyword>
<feature type="domain" description="Carbohydrate kinase PfkB" evidence="4">
    <location>
        <begin position="99"/>
        <end position="329"/>
    </location>
</feature>
<dbReference type="PANTHER" id="PTHR42909">
    <property type="entry name" value="ZGC:136858"/>
    <property type="match status" value="1"/>
</dbReference>
<dbReference type="GO" id="GO:0005737">
    <property type="term" value="C:cytoplasm"/>
    <property type="evidence" value="ECO:0007669"/>
    <property type="project" value="TreeGrafter"/>
</dbReference>
<evidence type="ECO:0000313" key="7">
    <source>
        <dbReference type="WBParaSite" id="HPLM_0001222401-mRNA-1"/>
    </source>
</evidence>
<evidence type="ECO:0000256" key="1">
    <source>
        <dbReference type="ARBA" id="ARBA00022679"/>
    </source>
</evidence>
<evidence type="ECO:0000259" key="4">
    <source>
        <dbReference type="Pfam" id="PF00294"/>
    </source>
</evidence>
<dbReference type="GO" id="GO:0016798">
    <property type="term" value="F:hydrolase activity, acting on glycosyl bonds"/>
    <property type="evidence" value="ECO:0007669"/>
    <property type="project" value="TreeGrafter"/>
</dbReference>
<dbReference type="AlphaFoldDB" id="A0A0N4WM18"/>
<proteinExistence type="predicted"/>
<keyword evidence="1" id="KW-0808">Transferase</keyword>
<dbReference type="STRING" id="6290.A0A0N4WM18"/>
<dbReference type="GO" id="GO:0004730">
    <property type="term" value="F:pseudouridylate synthase activity"/>
    <property type="evidence" value="ECO:0007669"/>
    <property type="project" value="TreeGrafter"/>
</dbReference>
<dbReference type="OMA" id="PHIDNSE"/>
<gene>
    <name evidence="5" type="ORF">HPLM_LOCUS12216</name>
</gene>
<organism evidence="7">
    <name type="scientific">Haemonchus placei</name>
    <name type="common">Barber's pole worm</name>
    <dbReference type="NCBI Taxonomy" id="6290"/>
    <lineage>
        <taxon>Eukaryota</taxon>
        <taxon>Metazoa</taxon>
        <taxon>Ecdysozoa</taxon>
        <taxon>Nematoda</taxon>
        <taxon>Chromadorea</taxon>
        <taxon>Rhabditida</taxon>
        <taxon>Rhabditina</taxon>
        <taxon>Rhabditomorpha</taxon>
        <taxon>Strongyloidea</taxon>
        <taxon>Trichostrongylidae</taxon>
        <taxon>Haemonchus</taxon>
    </lineage>
</organism>
<name>A0A0N4WM18_HAEPC</name>
<dbReference type="OrthoDB" id="198885at2759"/>
<dbReference type="SUPFAM" id="SSF53613">
    <property type="entry name" value="Ribokinase-like"/>
    <property type="match status" value="1"/>
</dbReference>
<dbReference type="GO" id="GO:0006796">
    <property type="term" value="P:phosphate-containing compound metabolic process"/>
    <property type="evidence" value="ECO:0007669"/>
    <property type="project" value="UniProtKB-ARBA"/>
</dbReference>
<reference evidence="5 6" key="2">
    <citation type="submission" date="2018-11" db="EMBL/GenBank/DDBJ databases">
        <authorList>
            <consortium name="Pathogen Informatics"/>
        </authorList>
    </citation>
    <scope>NUCLEOTIDE SEQUENCE [LARGE SCALE GENOMIC DNA]</scope>
    <source>
        <strain evidence="5 6">MHpl1</strain>
    </source>
</reference>
<dbReference type="GO" id="GO:0016301">
    <property type="term" value="F:kinase activity"/>
    <property type="evidence" value="ECO:0007669"/>
    <property type="project" value="UniProtKB-KW"/>
</dbReference>
<dbReference type="PANTHER" id="PTHR42909:SF1">
    <property type="entry name" value="CARBOHYDRATE KINASE PFKB DOMAIN-CONTAINING PROTEIN"/>
    <property type="match status" value="1"/>
</dbReference>